<reference evidence="3 4" key="1">
    <citation type="submission" date="2020-11" db="EMBL/GenBank/DDBJ databases">
        <title>Sequencing the genomes of 1000 actinobacteria strains.</title>
        <authorList>
            <person name="Klenk H.-P."/>
        </authorList>
    </citation>
    <scope>NUCLEOTIDE SEQUENCE [LARGE SCALE GENOMIC DNA]</scope>
    <source>
        <strain evidence="3 4">DSM 101695</strain>
    </source>
</reference>
<feature type="transmembrane region" description="Helical" evidence="2">
    <location>
        <begin position="17"/>
        <end position="36"/>
    </location>
</feature>
<evidence type="ECO:0000256" key="2">
    <source>
        <dbReference type="SAM" id="Phobius"/>
    </source>
</evidence>
<feature type="transmembrane region" description="Helical" evidence="2">
    <location>
        <begin position="74"/>
        <end position="94"/>
    </location>
</feature>
<dbReference type="RefSeq" id="WP_196922479.1">
    <property type="nucleotide sequence ID" value="NZ_JADOTY010000001.1"/>
</dbReference>
<gene>
    <name evidence="3" type="ORF">IW249_004363</name>
</gene>
<keyword evidence="2" id="KW-0472">Membrane</keyword>
<feature type="region of interest" description="Disordered" evidence="1">
    <location>
        <begin position="200"/>
        <end position="230"/>
    </location>
</feature>
<feature type="compositionally biased region" description="Acidic residues" evidence="1">
    <location>
        <begin position="203"/>
        <end position="213"/>
    </location>
</feature>
<dbReference type="Proteomes" id="UP000631791">
    <property type="component" value="Unassembled WGS sequence"/>
</dbReference>
<feature type="transmembrane region" description="Helical" evidence="2">
    <location>
        <begin position="43"/>
        <end position="62"/>
    </location>
</feature>
<keyword evidence="2" id="KW-0812">Transmembrane</keyword>
<protein>
    <submittedName>
        <fullName evidence="3">Uncharacterized protein</fullName>
    </submittedName>
</protein>
<proteinExistence type="predicted"/>
<accession>A0ABS0K5Q9</accession>
<sequence length="308" mass="32949">MTDDRQGRPEDSRDHRIMWAVTLVTAAAGVPAALLAGRPVSTTLLGVLLLVALPALTLWHTIRGDLAGHPRHFVLSLRVISVAVLLGTVMAVAVPAGRNFVLHKAFGWPDEDSGIEQVLAVAPPPTSPTTPVERSYRRARIVIENPSARPRLVTHLEVTSQRRVRHACHGQGKEGRHTYTITGAVDLKSGRDQRFIGSAQEEVSAEEVTDEEAGAAKSARSGGAASLPVDGRIRVPGCGPTEVASISVSFDVTVALAPQSFTTIEVDFAPELLRAARLSGLNPRDMSVTATLGKGGEIRLRNCREDYC</sequence>
<evidence type="ECO:0000313" key="4">
    <source>
        <dbReference type="Proteomes" id="UP000631791"/>
    </source>
</evidence>
<feature type="compositionally biased region" description="Low complexity" evidence="1">
    <location>
        <begin position="215"/>
        <end position="226"/>
    </location>
</feature>
<keyword evidence="4" id="KW-1185">Reference proteome</keyword>
<dbReference type="EMBL" id="JADOTY010000001">
    <property type="protein sequence ID" value="MBG6103949.1"/>
    <property type="molecule type" value="Genomic_DNA"/>
</dbReference>
<name>A0ABS0K5Q9_9ACTN</name>
<comment type="caution">
    <text evidence="3">The sequence shown here is derived from an EMBL/GenBank/DDBJ whole genome shotgun (WGS) entry which is preliminary data.</text>
</comment>
<organism evidence="3 4">
    <name type="scientific">Micromonospora vinacea</name>
    <dbReference type="NCBI Taxonomy" id="709878"/>
    <lineage>
        <taxon>Bacteria</taxon>
        <taxon>Bacillati</taxon>
        <taxon>Actinomycetota</taxon>
        <taxon>Actinomycetes</taxon>
        <taxon>Micromonosporales</taxon>
        <taxon>Micromonosporaceae</taxon>
        <taxon>Micromonospora</taxon>
    </lineage>
</organism>
<evidence type="ECO:0000313" key="3">
    <source>
        <dbReference type="EMBL" id="MBG6103949.1"/>
    </source>
</evidence>
<keyword evidence="2" id="KW-1133">Transmembrane helix</keyword>
<evidence type="ECO:0000256" key="1">
    <source>
        <dbReference type="SAM" id="MobiDB-lite"/>
    </source>
</evidence>